<dbReference type="InterPro" id="IPR013320">
    <property type="entry name" value="ConA-like_dom_sf"/>
</dbReference>
<evidence type="ECO:0000313" key="5">
    <source>
        <dbReference type="Proteomes" id="UP001370299"/>
    </source>
</evidence>
<dbReference type="InterPro" id="IPR032109">
    <property type="entry name" value="Big_3_5"/>
</dbReference>
<proteinExistence type="predicted"/>
<reference evidence="4 5" key="1">
    <citation type="submission" date="2024-03" db="EMBL/GenBank/DDBJ databases">
        <title>Whole genomes of four grape xylem sap localized bacterial endophytes.</title>
        <authorList>
            <person name="Kumar G."/>
            <person name="Savka M.A."/>
        </authorList>
    </citation>
    <scope>NUCLEOTIDE SEQUENCE [LARGE SCALE GENOMIC DNA]</scope>
    <source>
        <strain evidence="4 5">RIT_GXS8</strain>
    </source>
</reference>
<evidence type="ECO:0000313" key="4">
    <source>
        <dbReference type="EMBL" id="MEK0172425.1"/>
    </source>
</evidence>
<feature type="compositionally biased region" description="Low complexity" evidence="1">
    <location>
        <begin position="904"/>
        <end position="926"/>
    </location>
</feature>
<dbReference type="Pfam" id="PF16640">
    <property type="entry name" value="Big_3_5"/>
    <property type="match status" value="3"/>
</dbReference>
<sequence length="991" mass="97157">MRTHHQGRAVARARKILTGVVVAGLAGIALVGVGATTASAAAPAQTTFVNEGFTGASAGNAYILPSTQSGAANVACLTAKPSAGSSNTGSVPTCAGATDADGSGALRLTGAVNNQAGGLGAKQSVPITKGIDAVFDSYQYNGSSADGIVFYLAATDPYNPTVPAKIGYLGGSLGYSASTTNTAQGLSHAYLGIGLDRYGNFGNRQFGGTGCASDQATNGTLTPNAVTVRGPGDGGTGYCVQSRTVVNGSLNKTGVTNRDQAKVPVEIVINPTASTLAAQENTAVSVPAGQYAVVFTSIGGTQQIVRGALPKLTAGNAANVDPSWVDPATGYPYKLTYGWVAGTGGQNDIHEVNYLRTTTAAGPVPVLTASTGGTATVAHAGSGAYTVTPTVSADGGSESQLVRTTTTFPAGVTPDVSGVTGAGWTCRPPVGQVVTCDQAVDAASPLAAGTELPTLSIPYSVTGAARTATISTVLASTDAEAVTVTRALTVEQQGTTLTVADATATVGDTATLTAKVGSSEETGATAPTGSVVFTDTESGAELCTAKIVDGAASCDVPTSKVGTTGVTASYRGDADHTGATGTAALTVTKVPTEVTVQSTPTSAAYGERITLDVTGLGSGSETVAAPTGTVEYREGSTVLCTATLPDTSCVAEGLGAGAHTVTAVYSGDALHADSTSVAVDLTVRKATATIGTQPGTGGGDPSEGGDPSDGGEPTAPDTTVTVTHGETTTLATPNVPEDATGTIEYVTDDGTVLCTATLPETTCAIPSDLPGGTYTVHPRYSGDDNYEAADGAPFELVVTAQSTELVASTDATAPVVGSKVRLTASGLPTGATGTVTFTAADGTVLCSVTLPETSCETDALPVGTNTVTAAYSGDASFAASSSALVIVVAALPVVEPTPGPTDEPTAPSTSAPAPAPSASADPSATAAPVVPSASATASAPTATGALAFTGSPVAVGTAVALAAALLIAGLALLMVRRTRTARGAIADTTAE</sequence>
<dbReference type="Proteomes" id="UP001370299">
    <property type="component" value="Unassembled WGS sequence"/>
</dbReference>
<name>A0ABU8YD09_9MICO</name>
<feature type="region of interest" description="Disordered" evidence="1">
    <location>
        <begin position="897"/>
        <end position="926"/>
    </location>
</feature>
<protein>
    <submittedName>
        <fullName evidence="4">Ig-like domain repeat protein</fullName>
    </submittedName>
</protein>
<keyword evidence="2" id="KW-0472">Membrane</keyword>
<feature type="region of interest" description="Disordered" evidence="1">
    <location>
        <begin position="688"/>
        <end position="718"/>
    </location>
</feature>
<dbReference type="InterPro" id="IPR013783">
    <property type="entry name" value="Ig-like_fold"/>
</dbReference>
<feature type="domain" description="Bacterial Ig-like" evidence="3">
    <location>
        <begin position="497"/>
        <end position="588"/>
    </location>
</feature>
<evidence type="ECO:0000259" key="3">
    <source>
        <dbReference type="Pfam" id="PF16640"/>
    </source>
</evidence>
<dbReference type="RefSeq" id="WP_340197263.1">
    <property type="nucleotide sequence ID" value="NZ_JBBKAP010000059.1"/>
</dbReference>
<keyword evidence="5" id="KW-1185">Reference proteome</keyword>
<feature type="domain" description="Bacterial Ig-like" evidence="3">
    <location>
        <begin position="597"/>
        <end position="683"/>
    </location>
</feature>
<dbReference type="EMBL" id="JBBLYY010000065">
    <property type="protein sequence ID" value="MEK0172425.1"/>
    <property type="molecule type" value="Genomic_DNA"/>
</dbReference>
<keyword evidence="2" id="KW-0812">Transmembrane</keyword>
<keyword evidence="2" id="KW-1133">Transmembrane helix</keyword>
<gene>
    <name evidence="4" type="ORF">WMN62_13185</name>
</gene>
<feature type="transmembrane region" description="Helical" evidence="2">
    <location>
        <begin position="953"/>
        <end position="975"/>
    </location>
</feature>
<dbReference type="Gene3D" id="2.60.120.200">
    <property type="match status" value="1"/>
</dbReference>
<organism evidence="4 5">
    <name type="scientific">Curtobacterium citreum</name>
    <dbReference type="NCBI Taxonomy" id="2036"/>
    <lineage>
        <taxon>Bacteria</taxon>
        <taxon>Bacillati</taxon>
        <taxon>Actinomycetota</taxon>
        <taxon>Actinomycetes</taxon>
        <taxon>Micrococcales</taxon>
        <taxon>Microbacteriaceae</taxon>
        <taxon>Curtobacterium</taxon>
    </lineage>
</organism>
<evidence type="ECO:0000256" key="1">
    <source>
        <dbReference type="SAM" id="MobiDB-lite"/>
    </source>
</evidence>
<feature type="domain" description="Bacterial Ig-like" evidence="3">
    <location>
        <begin position="809"/>
        <end position="887"/>
    </location>
</feature>
<accession>A0ABU8YD09</accession>
<dbReference type="Gene3D" id="2.60.40.10">
    <property type="entry name" value="Immunoglobulins"/>
    <property type="match status" value="4"/>
</dbReference>
<comment type="caution">
    <text evidence="4">The sequence shown here is derived from an EMBL/GenBank/DDBJ whole genome shotgun (WGS) entry which is preliminary data.</text>
</comment>
<dbReference type="SUPFAM" id="SSF49899">
    <property type="entry name" value="Concanavalin A-like lectins/glucanases"/>
    <property type="match status" value="1"/>
</dbReference>
<evidence type="ECO:0000256" key="2">
    <source>
        <dbReference type="SAM" id="Phobius"/>
    </source>
</evidence>